<dbReference type="EMBL" id="CAICTM010004108">
    <property type="protein sequence ID" value="CAB9531849.1"/>
    <property type="molecule type" value="Genomic_DNA"/>
</dbReference>
<reference evidence="1" key="1">
    <citation type="submission" date="2020-06" db="EMBL/GenBank/DDBJ databases">
        <authorList>
            <consortium name="Plant Systems Biology data submission"/>
        </authorList>
    </citation>
    <scope>NUCLEOTIDE SEQUENCE</scope>
    <source>
        <strain evidence="1">D6</strain>
    </source>
</reference>
<protein>
    <recommendedName>
        <fullName evidence="3">BACK domain-containing protein</fullName>
    </recommendedName>
</protein>
<evidence type="ECO:0000313" key="1">
    <source>
        <dbReference type="EMBL" id="CAB9531849.1"/>
    </source>
</evidence>
<dbReference type="Proteomes" id="UP001153069">
    <property type="component" value="Unassembled WGS sequence"/>
</dbReference>
<evidence type="ECO:0000313" key="2">
    <source>
        <dbReference type="Proteomes" id="UP001153069"/>
    </source>
</evidence>
<accession>A0A9N8F523</accession>
<sequence length="302" mass="32889">MPSLALIVVEAGAADNSALLTAAKRKALTIIRTREGISKEDSTLVANISETALEFFLQDDSETPREQHLLFEILQHWVGEDEERKTIAKELVHNHICLEKLDPDFLTSSVLPSGFCKTQQLMQAFQIQARAAKEKHGMFARPFTPSRAVWTSSGSITSTCEEFKTDLLKFPPIKDKTVRWTVEILNDAENVWLGIVKAGLDCACFDCLVGPGAGVAYSGKGSVLNSQTHCPKFDTGSKVTFTLIITGLEQVSTVSLVGSVDGGRPFIVAVLARDAWLKEGAIPAVSTKSRGSVRLLSINELK</sequence>
<comment type="caution">
    <text evidence="1">The sequence shown here is derived from an EMBL/GenBank/DDBJ whole genome shotgun (WGS) entry which is preliminary data.</text>
</comment>
<name>A0A9N8F523_9STRA</name>
<dbReference type="AlphaFoldDB" id="A0A9N8F523"/>
<gene>
    <name evidence="1" type="ORF">SEMRO_4110_G352950.1</name>
</gene>
<evidence type="ECO:0008006" key="3">
    <source>
        <dbReference type="Google" id="ProtNLM"/>
    </source>
</evidence>
<organism evidence="1 2">
    <name type="scientific">Seminavis robusta</name>
    <dbReference type="NCBI Taxonomy" id="568900"/>
    <lineage>
        <taxon>Eukaryota</taxon>
        <taxon>Sar</taxon>
        <taxon>Stramenopiles</taxon>
        <taxon>Ochrophyta</taxon>
        <taxon>Bacillariophyta</taxon>
        <taxon>Bacillariophyceae</taxon>
        <taxon>Bacillariophycidae</taxon>
        <taxon>Naviculales</taxon>
        <taxon>Naviculaceae</taxon>
        <taxon>Seminavis</taxon>
    </lineage>
</organism>
<dbReference type="Gene3D" id="1.25.40.420">
    <property type="match status" value="1"/>
</dbReference>
<proteinExistence type="predicted"/>
<dbReference type="OrthoDB" id="6436821at2759"/>
<keyword evidence="2" id="KW-1185">Reference proteome</keyword>